<dbReference type="STRING" id="883.DvMF_1052"/>
<dbReference type="Pfam" id="PF00072">
    <property type="entry name" value="Response_reg"/>
    <property type="match status" value="1"/>
</dbReference>
<feature type="transmembrane region" description="Helical" evidence="5">
    <location>
        <begin position="236"/>
        <end position="258"/>
    </location>
</feature>
<keyword evidence="5" id="KW-1133">Transmembrane helix</keyword>
<dbReference type="InterPro" id="IPR036890">
    <property type="entry name" value="HATPase_C_sf"/>
</dbReference>
<dbReference type="Gene3D" id="3.40.50.2300">
    <property type="match status" value="1"/>
</dbReference>
<feature type="transmembrane region" description="Helical" evidence="5">
    <location>
        <begin position="383"/>
        <end position="402"/>
    </location>
</feature>
<feature type="compositionally biased region" description="Low complexity" evidence="4">
    <location>
        <begin position="1271"/>
        <end position="1285"/>
    </location>
</feature>
<dbReference type="KEGG" id="dvm:DvMF_1052"/>
<dbReference type="eggNOG" id="COG2197">
    <property type="taxonomic scope" value="Bacteria"/>
</dbReference>
<feature type="region of interest" description="Disordered" evidence="4">
    <location>
        <begin position="431"/>
        <end position="516"/>
    </location>
</feature>
<keyword evidence="9" id="KW-0418">Kinase</keyword>
<feature type="transmembrane region" description="Helical" evidence="5">
    <location>
        <begin position="355"/>
        <end position="371"/>
    </location>
</feature>
<feature type="domain" description="Histidine kinase" evidence="6">
    <location>
        <begin position="585"/>
        <end position="784"/>
    </location>
</feature>
<dbReference type="PROSITE" id="PS50109">
    <property type="entry name" value="HIS_KIN"/>
    <property type="match status" value="1"/>
</dbReference>
<proteinExistence type="predicted"/>
<dbReference type="GO" id="GO:0000160">
    <property type="term" value="P:phosphorelay signal transduction system"/>
    <property type="evidence" value="ECO:0007669"/>
    <property type="project" value="InterPro"/>
</dbReference>
<dbReference type="eggNOG" id="COG4191">
    <property type="taxonomic scope" value="Bacteria"/>
</dbReference>
<feature type="modified residue" description="4-aspartylphosphate" evidence="3">
    <location>
        <position position="881"/>
    </location>
</feature>
<evidence type="ECO:0000256" key="3">
    <source>
        <dbReference type="PROSITE-ProRule" id="PRU00169"/>
    </source>
</evidence>
<dbReference type="SUPFAM" id="SSF47226">
    <property type="entry name" value="Histidine-containing phosphotransfer domain, HPT domain"/>
    <property type="match status" value="1"/>
</dbReference>
<accession>B8DPV0</accession>
<dbReference type="InterPro" id="IPR036641">
    <property type="entry name" value="HPT_dom_sf"/>
</dbReference>
<feature type="compositionally biased region" description="Low complexity" evidence="4">
    <location>
        <begin position="1558"/>
        <end position="1577"/>
    </location>
</feature>
<evidence type="ECO:0000256" key="5">
    <source>
        <dbReference type="SAM" id="Phobius"/>
    </source>
</evidence>
<feature type="region of interest" description="Disordered" evidence="4">
    <location>
        <begin position="1248"/>
        <end position="1528"/>
    </location>
</feature>
<dbReference type="InterPro" id="IPR008207">
    <property type="entry name" value="Sig_transdc_His_kin_Hpt_dom"/>
</dbReference>
<dbReference type="InterPro" id="IPR001789">
    <property type="entry name" value="Sig_transdc_resp-reg_receiver"/>
</dbReference>
<dbReference type="PANTHER" id="PTHR45339:SF5">
    <property type="entry name" value="HISTIDINE KINASE"/>
    <property type="match status" value="1"/>
</dbReference>
<dbReference type="InterPro" id="IPR005467">
    <property type="entry name" value="His_kinase_dom"/>
</dbReference>
<keyword evidence="9" id="KW-0808">Transferase</keyword>
<evidence type="ECO:0000259" key="8">
    <source>
        <dbReference type="PROSITE" id="PS50894"/>
    </source>
</evidence>
<feature type="compositionally biased region" description="Polar residues" evidence="4">
    <location>
        <begin position="1171"/>
        <end position="1184"/>
    </location>
</feature>
<dbReference type="EMBL" id="CP001197">
    <property type="protein sequence ID" value="ACL08007.1"/>
    <property type="molecule type" value="Genomic_DNA"/>
</dbReference>
<dbReference type="Gene3D" id="3.30.565.10">
    <property type="entry name" value="Histidine kinase-like ATPase, C-terminal domain"/>
    <property type="match status" value="1"/>
</dbReference>
<feature type="region of interest" description="Disordered" evidence="4">
    <location>
        <begin position="1166"/>
        <end position="1189"/>
    </location>
</feature>
<feature type="transmembrane region" description="Helical" evidence="5">
    <location>
        <begin position="265"/>
        <end position="283"/>
    </location>
</feature>
<evidence type="ECO:0000259" key="7">
    <source>
        <dbReference type="PROSITE" id="PS50110"/>
    </source>
</evidence>
<dbReference type="Gene3D" id="2.60.40.2380">
    <property type="match status" value="1"/>
</dbReference>
<feature type="compositionally biased region" description="Low complexity" evidence="4">
    <location>
        <begin position="1074"/>
        <end position="1091"/>
    </location>
</feature>
<feature type="transmembrane region" description="Helical" evidence="5">
    <location>
        <begin position="329"/>
        <end position="349"/>
    </location>
</feature>
<feature type="compositionally biased region" description="Low complexity" evidence="4">
    <location>
        <begin position="1012"/>
        <end position="1023"/>
    </location>
</feature>
<name>B8DPV0_NITV9</name>
<evidence type="ECO:0000259" key="6">
    <source>
        <dbReference type="PROSITE" id="PS50109"/>
    </source>
</evidence>
<feature type="region of interest" description="Disordered" evidence="4">
    <location>
        <begin position="554"/>
        <end position="574"/>
    </location>
</feature>
<keyword evidence="1 3" id="KW-0597">Phosphoprotein</keyword>
<comment type="caution">
    <text evidence="2">Lacks conserved residue(s) required for the propagation of feature annotation.</text>
</comment>
<protein>
    <submittedName>
        <fullName evidence="9">Multi-sensor hybrid histidine kinase</fullName>
    </submittedName>
</protein>
<feature type="domain" description="HPt" evidence="8">
    <location>
        <begin position="1598"/>
        <end position="1691"/>
    </location>
</feature>
<dbReference type="PROSITE" id="PS50110">
    <property type="entry name" value="RESPONSE_REGULATORY"/>
    <property type="match status" value="1"/>
</dbReference>
<dbReference type="GO" id="GO:0004672">
    <property type="term" value="F:protein kinase activity"/>
    <property type="evidence" value="ECO:0007669"/>
    <property type="project" value="UniProtKB-ARBA"/>
</dbReference>
<gene>
    <name evidence="9" type="ordered locus">DvMF_1052</name>
</gene>
<feature type="compositionally biased region" description="Low complexity" evidence="4">
    <location>
        <begin position="1408"/>
        <end position="1461"/>
    </location>
</feature>
<feature type="region of interest" description="Disordered" evidence="4">
    <location>
        <begin position="1207"/>
        <end position="1233"/>
    </location>
</feature>
<keyword evidence="5" id="KW-0812">Transmembrane</keyword>
<feature type="compositionally biased region" description="Basic and acidic residues" evidence="4">
    <location>
        <begin position="1540"/>
        <end position="1557"/>
    </location>
</feature>
<feature type="transmembrane region" description="Helical" evidence="5">
    <location>
        <begin position="289"/>
        <end position="308"/>
    </location>
</feature>
<reference evidence="9" key="1">
    <citation type="submission" date="2008-10" db="EMBL/GenBank/DDBJ databases">
        <title>Complete sequence of Desulfovibrio vulgaris str. 'Miyazaki F'.</title>
        <authorList>
            <person name="Lucas S."/>
            <person name="Copeland A."/>
            <person name="Lapidus A."/>
            <person name="Glavina del Rio T."/>
            <person name="Dalin E."/>
            <person name="Tice H."/>
            <person name="Bruce D."/>
            <person name="Goodwin L."/>
            <person name="Pitluck S."/>
            <person name="Sims D."/>
            <person name="Brettin T."/>
            <person name="Detter J.C."/>
            <person name="Han C."/>
            <person name="Larimer F."/>
            <person name="Land M."/>
            <person name="Hauser L."/>
            <person name="Kyrpides N."/>
            <person name="Mikhailova N."/>
            <person name="Hazen T.C."/>
            <person name="Richardson P."/>
        </authorList>
    </citation>
    <scope>NUCLEOTIDE SEQUENCE</scope>
    <source>
        <strain evidence="9">Miyazaki F</strain>
    </source>
</reference>
<dbReference type="GO" id="GO:0005886">
    <property type="term" value="C:plasma membrane"/>
    <property type="evidence" value="ECO:0007669"/>
    <property type="project" value="UniProtKB-SubCell"/>
</dbReference>
<feature type="compositionally biased region" description="Low complexity" evidence="4">
    <location>
        <begin position="1124"/>
        <end position="1138"/>
    </location>
</feature>
<dbReference type="HOGENOM" id="CLU_250497_0_0_7"/>
<dbReference type="SUPFAM" id="SSF52172">
    <property type="entry name" value="CheY-like"/>
    <property type="match status" value="1"/>
</dbReference>
<sequence length="1699" mass="175337">MSHAPTIASAPCSPRVPSLHTYTSRHRTVLLQMAAWLLLACCLAPWPPIIAHAATAAPAAANATRPEATPPAAAPALSNATRALDTSSLLATQPLTPFMEFLVDPTGTLSVDELLSPSHQAGFTPLGNGLPLFRSGSTWLRMTLAPRPSDGQNRQLLLDIGRDLPGNATLFLAKRNQPGEPNEWQAQSPEGGNVFTLPDPVGKPLPVYVKLDGVPGPWFAPMLRTPQNAAANNDGLARPLVIGVLVAVLALCLLRGVFERGEWRLWTSLFVAAVLAQAVAGQPPTPAGYVPLRGLPGVLAPGLALMLLPHVGRHLLRTREHAPSADMQLRVVSLAGAVLALLPLAPGMAWSSRLLALWPLLLVLLLPAAVACKFRKLPGSRRFLTGCVAALIGAGVGIAGLASPVPAVWISTAPLWGLALLALLVAGTSAPRPTEAEGSLTGGRGYRVRKSPAAERPDLDDPLADEPTLRMISPEELRGGLAPSPRTPAALATGDALPPDEATARQGSGHDDSMADEPLELSLGDVLPELDGTPMTRGSRRLARAAAMAGRADSSTGFAAGGDDGNEGEALPHTGSGLDPLALARMEEALLAPIDAMLQELDGLENCALPPAARSHAEAVGAAGRQLASIAEDLGRVAAPQRNAPRRAVFDLQRMLRDAHDAVADRAERKGLAISWFMAPHLSQLYEGDAGQLGELLRLLAESSMRSTDKGSVHMSVRRVPDSTDPGHLLFTVSDSGAGAPPHKRSVSALARAWEMADAAGGTLTVESGRGQGTTISFTARLVALSGDATAPRPFVGVDLTDDLRVARPMPDAVTAADHLHLGPVAPHRPLQVIVADDVPSNRQLLAFFLEGLPHAPLEARGATEAGILYRRAPSGLIIMDGDMPEDDIVAALASIRAFEQEHGLPPVPVLALVSHEAQAERMLAAGCTETLEKPLTRSGLRAAVERLAPPHAEPEPQPEYADYAGYGAAAAELPHGEEGDDARATPPEFAELPDLFLSAADNGADAGAAGHVGHVGHAGSDGPSLAGDAAPAWDAPETTRDDASPSNAPTYPHDDSAMDALPELLDEGFAPNATEADAGAPHEAAADAPVPAEPVPAEPTSWHPWDRPVAGTQVAGAPEPAPHAADNDGGNADAAHAMTHEEESNEAEELPDLFGADIFAVGHADPAAGQQPSASGGTATSVAHGNGVLPEGGSLLDLIVADAEDSEPGADAPTASGQAPAAPAPTPPASPLVAGAAATVAAAATSTEMAPPAWDDNFEESVGAPTPVKTAPAQPVAGAAAATARQERADAHPENAATAVRKPTAPADGGEWVGDPMPMEPHRSTAHAGASASSSYGAAARLERWERAQRAQQQGQRPVPHPLPEQRGQQVAEQAPALPQPDTRPIRDLSAEVRPGYRPKPPAGQVTTGPAQPGQAQPGQTQAGQAQPGLAQPGLAQAAASTAQGGQGAQTGRTAQTGPAVPAWPAGQQTGPTLPPQMQYTRPQSGQQAPPTPPVQVSPGQVSYGQAAHASPHSRAATPPQAAPAKSFAERIAERIAVHLGRGADRARSPEDDATRRAPSQAAPSQPARSGAAPARPASPVPPVTSGGRRTEPHMNMGDDIEPFIPGLLETLDAALDDARRGRADGSTFAVQEAAARIAGKAESFGLRVLERIARCVERAATADDMEAVRDLLPELEAAVERNRIALAPRVGQAARRG</sequence>
<evidence type="ECO:0000256" key="4">
    <source>
        <dbReference type="SAM" id="MobiDB-lite"/>
    </source>
</evidence>
<feature type="domain" description="Response regulatory" evidence="7">
    <location>
        <begin position="832"/>
        <end position="949"/>
    </location>
</feature>
<feature type="region of interest" description="Disordered" evidence="4">
    <location>
        <begin position="1012"/>
        <end position="1059"/>
    </location>
</feature>
<dbReference type="PROSITE" id="PS50894">
    <property type="entry name" value="HPT"/>
    <property type="match status" value="1"/>
</dbReference>
<feature type="compositionally biased region" description="Low complexity" evidence="4">
    <location>
        <begin position="1213"/>
        <end position="1222"/>
    </location>
</feature>
<feature type="region of interest" description="Disordered" evidence="4">
    <location>
        <begin position="1540"/>
        <end position="1597"/>
    </location>
</feature>
<feature type="compositionally biased region" description="Polar residues" evidence="4">
    <location>
        <begin position="1468"/>
        <end position="1490"/>
    </location>
</feature>
<dbReference type="GO" id="GO:0005524">
    <property type="term" value="F:ATP binding"/>
    <property type="evidence" value="ECO:0007669"/>
    <property type="project" value="UniProtKB-KW"/>
</dbReference>
<dbReference type="SUPFAM" id="SSF55874">
    <property type="entry name" value="ATPase domain of HSP90 chaperone/DNA topoisomerase II/histidine kinase"/>
    <property type="match status" value="1"/>
</dbReference>
<feature type="compositionally biased region" description="Low complexity" evidence="4">
    <location>
        <begin position="1327"/>
        <end position="1341"/>
    </location>
</feature>
<evidence type="ECO:0000256" key="2">
    <source>
        <dbReference type="PROSITE-ProRule" id="PRU00110"/>
    </source>
</evidence>
<dbReference type="InterPro" id="IPR011006">
    <property type="entry name" value="CheY-like_superfamily"/>
</dbReference>
<keyword evidence="5" id="KW-0472">Membrane</keyword>
<dbReference type="CDD" id="cd17546">
    <property type="entry name" value="REC_hyHK_CKI1_RcsC-like"/>
    <property type="match status" value="1"/>
</dbReference>
<evidence type="ECO:0000313" key="9">
    <source>
        <dbReference type="EMBL" id="ACL08007.1"/>
    </source>
</evidence>
<dbReference type="PANTHER" id="PTHR45339">
    <property type="entry name" value="HYBRID SIGNAL TRANSDUCTION HISTIDINE KINASE J"/>
    <property type="match status" value="1"/>
</dbReference>
<organism evidence="9">
    <name type="scientific">Nitratidesulfovibrio vulgaris (strain DSM 19637 / Miyazaki F)</name>
    <name type="common">Desulfovibrio vulgaris</name>
    <dbReference type="NCBI Taxonomy" id="883"/>
    <lineage>
        <taxon>Bacteria</taxon>
        <taxon>Pseudomonadati</taxon>
        <taxon>Thermodesulfobacteriota</taxon>
        <taxon>Desulfovibrionia</taxon>
        <taxon>Desulfovibrionales</taxon>
        <taxon>Desulfovibrionaceae</taxon>
        <taxon>Nitratidesulfovibrio</taxon>
    </lineage>
</organism>
<evidence type="ECO:0000256" key="1">
    <source>
        <dbReference type="ARBA" id="ARBA00022553"/>
    </source>
</evidence>
<feature type="region of interest" description="Disordered" evidence="4">
    <location>
        <begin position="1074"/>
        <end position="1149"/>
    </location>
</feature>
<dbReference type="SMART" id="SM00448">
    <property type="entry name" value="REC"/>
    <property type="match status" value="1"/>
</dbReference>